<protein>
    <recommendedName>
        <fullName evidence="3">Tail specific protease domain-containing protein</fullName>
    </recommendedName>
</protein>
<feature type="compositionally biased region" description="Basic and acidic residues" evidence="1">
    <location>
        <begin position="73"/>
        <end position="85"/>
    </location>
</feature>
<keyword evidence="2" id="KW-0732">Signal</keyword>
<feature type="region of interest" description="Disordered" evidence="1">
    <location>
        <begin position="35"/>
        <end position="115"/>
    </location>
</feature>
<feature type="chain" id="PRO_5043411890" description="Tail specific protease domain-containing protein" evidence="2">
    <location>
        <begin position="25"/>
        <end position="676"/>
    </location>
</feature>
<gene>
    <name evidence="4" type="ORF">MCAL160_0965</name>
</gene>
<dbReference type="AlphaFoldDB" id="A0AAT9F8Y3"/>
<evidence type="ECO:0000256" key="1">
    <source>
        <dbReference type="SAM" id="MobiDB-lite"/>
    </source>
</evidence>
<dbReference type="RefSeq" id="WP_041103346.1">
    <property type="nucleotide sequence ID" value="NZ_AP013353.1"/>
</dbReference>
<sequence length="676" mass="78034">MVFKIKFKKILLSSSLILPAIVSVSCFNFKQTISNESQQQNPLTDDADKINEMNNSNVKDKNHKPSVGNSNLKDTKPQKTLDPTKPKKLIPSPDKGKSDSGTSAQTNKEIFDPKKEQKFVDQTVKNTLTHIDNVALESVYEEQNNLNNNVRIPLYRHNKNQDVYVSYGYVANLITTYFLGSNLNNAVKTNESITYNIDLKNRLIFNEKTDKIQYKYYNNLFLKPDFSKVALHPRLKFESWNHFLLDNPNELREINLGKYNIDLIVDQGEVYIPLSVLNLIFLSNNYFNLQFNGSKILVSDNNARVNWKQFSGFAKFYDLKRFNSENLQQRKNNYNFLALMFDYFYGIKNDLYERYNVKNFYELAESLKLKDALLSTDFTVYNNAYQRLWNQVLNDLHSTILTNSYYRKNASLAAGYHIIPQKSVEASKTLEKIIKLRQNTLSPNGHLYSNKITHIIGDTARIIFNQFHHLPSMEIERKYWPFYDSFYLFKDAIKQIRADDKENKVKNIIIDISINGGGSSLAMQQVAGFLSNKPIHLYIQNNLANQYTDMKFRVDTNEDNQFNGNDGFPEYNWYILTGRNTFSAANLFAHWAKVSGTAKIIGNRSGGGMYAIMPTVLPDGTNVNISSVNAWIGGLNYSPKFKKEMPYTENGVPVDYKLSYDDYYKDNILELMKPVN</sequence>
<dbReference type="GO" id="GO:0006508">
    <property type="term" value="P:proteolysis"/>
    <property type="evidence" value="ECO:0007669"/>
    <property type="project" value="InterPro"/>
</dbReference>
<evidence type="ECO:0000259" key="3">
    <source>
        <dbReference type="Pfam" id="PF03572"/>
    </source>
</evidence>
<dbReference type="KEGG" id="mcm:MCAL160_0965"/>
<feature type="compositionally biased region" description="Polar residues" evidence="1">
    <location>
        <begin position="99"/>
        <end position="108"/>
    </location>
</feature>
<reference evidence="4" key="4">
    <citation type="submission" date="2024-06" db="EMBL/GenBank/DDBJ databases">
        <authorList>
            <consortium name="Mycoplasma californicum genome sequencing consortium"/>
            <person name="Hata E."/>
            <person name="Tanaka K."/>
            <person name="Tamamura Y."/>
        </authorList>
    </citation>
    <scope>NUCLEOTIDE SEQUENCE</scope>
    <source>
        <strain evidence="4">HAZ160_1</strain>
    </source>
</reference>
<dbReference type="SUPFAM" id="SSF52096">
    <property type="entry name" value="ClpP/crotonase"/>
    <property type="match status" value="1"/>
</dbReference>
<evidence type="ECO:0000313" key="4">
    <source>
        <dbReference type="EMBL" id="BAP01296.1"/>
    </source>
</evidence>
<proteinExistence type="predicted"/>
<dbReference type="PROSITE" id="PS51257">
    <property type="entry name" value="PROKAR_LIPOPROTEIN"/>
    <property type="match status" value="1"/>
</dbReference>
<feature type="signal peptide" evidence="2">
    <location>
        <begin position="1"/>
        <end position="24"/>
    </location>
</feature>
<dbReference type="Gene3D" id="3.90.226.10">
    <property type="entry name" value="2-enoyl-CoA Hydratase, Chain A, domain 1"/>
    <property type="match status" value="1"/>
</dbReference>
<evidence type="ECO:0000256" key="2">
    <source>
        <dbReference type="SAM" id="SignalP"/>
    </source>
</evidence>
<name>A0AAT9F8Y3_9BACT</name>
<feature type="domain" description="Tail specific protease" evidence="3">
    <location>
        <begin position="489"/>
        <end position="625"/>
    </location>
</feature>
<reference evidence="4" key="3">
    <citation type="journal article" date="2019" name="Vet. Microbiol.">
        <title>Mutations associated with change of susceptibility to lincosamides and/or macrolides in field and laboratory-derived Mycoplasma californicum strains in Japan, and development of a rapid detection method for these mutations.</title>
        <authorList>
            <person name="Hata E."/>
            <person name="Nagai K."/>
            <person name="Murakami K."/>
        </authorList>
    </citation>
    <scope>NUCLEOTIDE SEQUENCE</scope>
    <source>
        <strain evidence="4">HAZ160_1</strain>
    </source>
</reference>
<reference evidence="4" key="2">
    <citation type="journal article" date="2014" name="Genome Announc.">
        <title>Complete Genome Sequence of Mycoplasma californicum Strain HAZ160_1 from Bovine Mastitic Milk in Japan.</title>
        <authorList>
            <person name="Hata E."/>
            <person name="Murakami K."/>
        </authorList>
    </citation>
    <scope>NUCLEOTIDE SEQUENCE</scope>
    <source>
        <strain evidence="4">HAZ160_1</strain>
    </source>
</reference>
<reference evidence="4" key="1">
    <citation type="journal article" date="2014" name="Appl. Environ. Microbiol.">
        <title>Molecular Epidemiology of Cases of Mycoplasma californicum Infection in Japan.</title>
        <authorList>
            <person name="Hata E."/>
            <person name="Suzuki K."/>
            <person name="Hanyu H."/>
            <person name="Itoh M."/>
            <person name="Higuchi H."/>
            <person name="Kobayashi H."/>
        </authorList>
    </citation>
    <scope>NUCLEOTIDE SEQUENCE</scope>
    <source>
        <strain evidence="4">HAZ160_1</strain>
    </source>
</reference>
<dbReference type="InterPro" id="IPR029045">
    <property type="entry name" value="ClpP/crotonase-like_dom_sf"/>
</dbReference>
<organism evidence="4">
    <name type="scientific">Mycoplasmopsis californica HAZ160_1</name>
    <dbReference type="NCBI Taxonomy" id="1397850"/>
    <lineage>
        <taxon>Bacteria</taxon>
        <taxon>Bacillati</taxon>
        <taxon>Mycoplasmatota</taxon>
        <taxon>Mycoplasmoidales</taxon>
        <taxon>Metamycoplasmataceae</taxon>
        <taxon>Mycoplasmopsis</taxon>
    </lineage>
</organism>
<dbReference type="Pfam" id="PF03572">
    <property type="entry name" value="Peptidase_S41"/>
    <property type="match status" value="1"/>
</dbReference>
<dbReference type="EMBL" id="AP013353">
    <property type="protein sequence ID" value="BAP01296.1"/>
    <property type="molecule type" value="Genomic_DNA"/>
</dbReference>
<dbReference type="GO" id="GO:0008236">
    <property type="term" value="F:serine-type peptidase activity"/>
    <property type="evidence" value="ECO:0007669"/>
    <property type="project" value="InterPro"/>
</dbReference>
<dbReference type="InterPro" id="IPR005151">
    <property type="entry name" value="Tail-specific_protease"/>
</dbReference>
<accession>A0AAT9F8Y3</accession>